<dbReference type="AlphaFoldDB" id="A0A5N6QRJ0"/>
<dbReference type="OrthoDB" id="1930691at2759"/>
<name>A0A5N6QRJ0_9ROSI</name>
<dbReference type="PANTHER" id="PTHR24121:SF15">
    <property type="entry name" value="ANKYRIN REPEAT PROTEIN"/>
    <property type="match status" value="1"/>
</dbReference>
<dbReference type="InterPro" id="IPR002110">
    <property type="entry name" value="Ankyrin_rpt"/>
</dbReference>
<organism evidence="1 2">
    <name type="scientific">Carpinus fangiana</name>
    <dbReference type="NCBI Taxonomy" id="176857"/>
    <lineage>
        <taxon>Eukaryota</taxon>
        <taxon>Viridiplantae</taxon>
        <taxon>Streptophyta</taxon>
        <taxon>Embryophyta</taxon>
        <taxon>Tracheophyta</taxon>
        <taxon>Spermatophyta</taxon>
        <taxon>Magnoliopsida</taxon>
        <taxon>eudicotyledons</taxon>
        <taxon>Gunneridae</taxon>
        <taxon>Pentapetalae</taxon>
        <taxon>rosids</taxon>
        <taxon>fabids</taxon>
        <taxon>Fagales</taxon>
        <taxon>Betulaceae</taxon>
        <taxon>Carpinus</taxon>
    </lineage>
</organism>
<proteinExistence type="predicted"/>
<evidence type="ECO:0000313" key="1">
    <source>
        <dbReference type="EMBL" id="KAE8009777.1"/>
    </source>
</evidence>
<sequence length="157" mass="17734">MAREDKWDEVFNIYKWTPLAHKAKITNSGDTALHIAVSDDNEKRFEELITEIISKGSEGKKALKVKKEQGNTALHAAALMGSVRMCQRIAKVDPLLVGVRNEDGETPFFLAAVHGKKEAFLCLLEVCGSKDTCEDYSRRNDGDTILRSCCRSWRLFW</sequence>
<dbReference type="Gene3D" id="1.25.40.20">
    <property type="entry name" value="Ankyrin repeat-containing domain"/>
    <property type="match status" value="1"/>
</dbReference>
<dbReference type="Pfam" id="PF12796">
    <property type="entry name" value="Ank_2"/>
    <property type="match status" value="1"/>
</dbReference>
<gene>
    <name evidence="1" type="ORF">FH972_006193</name>
</gene>
<reference evidence="1 2" key="1">
    <citation type="submission" date="2019-06" db="EMBL/GenBank/DDBJ databases">
        <title>A chromosomal-level reference genome of Carpinus fangiana (Coryloideae, Betulaceae).</title>
        <authorList>
            <person name="Yang X."/>
            <person name="Wang Z."/>
            <person name="Zhang L."/>
            <person name="Hao G."/>
            <person name="Liu J."/>
            <person name="Yang Y."/>
        </authorList>
    </citation>
    <scope>NUCLEOTIDE SEQUENCE [LARGE SCALE GENOMIC DNA]</scope>
    <source>
        <strain evidence="1">Cfa_2016G</strain>
        <tissue evidence="1">Leaf</tissue>
    </source>
</reference>
<dbReference type="Proteomes" id="UP000327013">
    <property type="component" value="Chromosome 2"/>
</dbReference>
<dbReference type="SUPFAM" id="SSF48403">
    <property type="entry name" value="Ankyrin repeat"/>
    <property type="match status" value="1"/>
</dbReference>
<dbReference type="EMBL" id="CM017322">
    <property type="protein sequence ID" value="KAE8009777.1"/>
    <property type="molecule type" value="Genomic_DNA"/>
</dbReference>
<dbReference type="PANTHER" id="PTHR24121">
    <property type="entry name" value="NO MECHANORECEPTOR POTENTIAL C, ISOFORM D-RELATED"/>
    <property type="match status" value="1"/>
</dbReference>
<evidence type="ECO:0000313" key="2">
    <source>
        <dbReference type="Proteomes" id="UP000327013"/>
    </source>
</evidence>
<protein>
    <submittedName>
        <fullName evidence="1">Uncharacterized protein</fullName>
    </submittedName>
</protein>
<keyword evidence="2" id="KW-1185">Reference proteome</keyword>
<accession>A0A5N6QRJ0</accession>
<dbReference type="InterPro" id="IPR036770">
    <property type="entry name" value="Ankyrin_rpt-contain_sf"/>
</dbReference>
<dbReference type="SMART" id="SM00248">
    <property type="entry name" value="ANK"/>
    <property type="match status" value="3"/>
</dbReference>